<dbReference type="PROSITE" id="PS50110">
    <property type="entry name" value="RESPONSE_REGULATORY"/>
    <property type="match status" value="1"/>
</dbReference>
<comment type="caution">
    <text evidence="5">The sequence shown here is derived from an EMBL/GenBank/DDBJ whole genome shotgun (WGS) entry which is preliminary data.</text>
</comment>
<protein>
    <submittedName>
        <fullName evidence="5">Response regulator</fullName>
    </submittedName>
</protein>
<dbReference type="STRING" id="1123377.GCA_000423885_01819"/>
<gene>
    <name evidence="5" type="ORF">E5S66_06050</name>
</gene>
<dbReference type="RefSeq" id="WP_138348387.1">
    <property type="nucleotide sequence ID" value="NZ_SROY01000002.1"/>
</dbReference>
<dbReference type="GO" id="GO:0000160">
    <property type="term" value="P:phosphorelay signal transduction system"/>
    <property type="evidence" value="ECO:0007669"/>
    <property type="project" value="UniProtKB-KW"/>
</dbReference>
<dbReference type="GO" id="GO:0004672">
    <property type="term" value="F:protein kinase activity"/>
    <property type="evidence" value="ECO:0007669"/>
    <property type="project" value="UniProtKB-ARBA"/>
</dbReference>
<dbReference type="Gene3D" id="1.20.120.160">
    <property type="entry name" value="HPT domain"/>
    <property type="match status" value="1"/>
</dbReference>
<evidence type="ECO:0000256" key="3">
    <source>
        <dbReference type="PROSITE-ProRule" id="PRU00169"/>
    </source>
</evidence>
<dbReference type="PANTHER" id="PTHR44591">
    <property type="entry name" value="STRESS RESPONSE REGULATOR PROTEIN 1"/>
    <property type="match status" value="1"/>
</dbReference>
<dbReference type="InterPro" id="IPR036641">
    <property type="entry name" value="HPT_dom_sf"/>
</dbReference>
<dbReference type="Pfam" id="PF00072">
    <property type="entry name" value="Response_reg"/>
    <property type="match status" value="1"/>
</dbReference>
<feature type="domain" description="Response regulatory" evidence="4">
    <location>
        <begin position="11"/>
        <end position="125"/>
    </location>
</feature>
<organism evidence="5 6">
    <name type="scientific">Thermomonas fusca</name>
    <dbReference type="NCBI Taxonomy" id="215690"/>
    <lineage>
        <taxon>Bacteria</taxon>
        <taxon>Pseudomonadati</taxon>
        <taxon>Pseudomonadota</taxon>
        <taxon>Gammaproteobacteria</taxon>
        <taxon>Lysobacterales</taxon>
        <taxon>Lysobacteraceae</taxon>
        <taxon>Thermomonas</taxon>
    </lineage>
</organism>
<keyword evidence="2" id="KW-0902">Two-component regulatory system</keyword>
<dbReference type="InterPro" id="IPR008207">
    <property type="entry name" value="Sig_transdc_His_kin_Hpt_dom"/>
</dbReference>
<dbReference type="AlphaFoldDB" id="A0A5R9PEZ4"/>
<dbReference type="InterPro" id="IPR011006">
    <property type="entry name" value="CheY-like_superfamily"/>
</dbReference>
<dbReference type="Gene3D" id="3.40.50.2300">
    <property type="match status" value="1"/>
</dbReference>
<keyword evidence="1 3" id="KW-0597">Phosphoprotein</keyword>
<evidence type="ECO:0000259" key="4">
    <source>
        <dbReference type="PROSITE" id="PS50110"/>
    </source>
</evidence>
<dbReference type="InterPro" id="IPR050595">
    <property type="entry name" value="Bact_response_regulator"/>
</dbReference>
<dbReference type="SUPFAM" id="SSF47226">
    <property type="entry name" value="Histidine-containing phosphotransfer domain, HPT domain"/>
    <property type="match status" value="1"/>
</dbReference>
<evidence type="ECO:0000313" key="5">
    <source>
        <dbReference type="EMBL" id="TLX22084.1"/>
    </source>
</evidence>
<evidence type="ECO:0000256" key="1">
    <source>
        <dbReference type="ARBA" id="ARBA00022553"/>
    </source>
</evidence>
<dbReference type="CDD" id="cd00156">
    <property type="entry name" value="REC"/>
    <property type="match status" value="1"/>
</dbReference>
<reference evidence="5 6" key="1">
    <citation type="submission" date="2019-04" db="EMBL/GenBank/DDBJ databases">
        <authorList>
            <person name="Grouzdev D.S."/>
            <person name="Nazina T.N."/>
        </authorList>
    </citation>
    <scope>NUCLEOTIDE SEQUENCE [LARGE SCALE GENOMIC DNA]</scope>
    <source>
        <strain evidence="5 6">SHC 3-19</strain>
    </source>
</reference>
<keyword evidence="6" id="KW-1185">Reference proteome</keyword>
<dbReference type="SUPFAM" id="SSF52172">
    <property type="entry name" value="CheY-like"/>
    <property type="match status" value="1"/>
</dbReference>
<evidence type="ECO:0000313" key="6">
    <source>
        <dbReference type="Proteomes" id="UP000308508"/>
    </source>
</evidence>
<name>A0A5R9PEZ4_9GAMM</name>
<sequence>MNHSPAPALPRLLLVEDDPVNAAFLAGASAALPAEVVQAGSLVEAEAACRDADFDLFLFDANLPDGRGEDLLRSLRGAGIGTVALAHTADVDDALHTRLLAAGFVAVLRKPLPVATLHAALRRWLPAAETARPCWDDAAALAALGGQAAHVQALRGMFLDELPAQRGRIALAVADGDAATIRAELHKLVASCGFVGAARLGDAVQAMRAAPLDAEALRALDAAVAELLPG</sequence>
<dbReference type="Proteomes" id="UP000308508">
    <property type="component" value="Unassembled WGS sequence"/>
</dbReference>
<dbReference type="EMBL" id="SROY01000002">
    <property type="protein sequence ID" value="TLX22084.1"/>
    <property type="molecule type" value="Genomic_DNA"/>
</dbReference>
<proteinExistence type="predicted"/>
<accession>A0A5R9PEZ4</accession>
<dbReference type="InterPro" id="IPR001789">
    <property type="entry name" value="Sig_transdc_resp-reg_receiver"/>
</dbReference>
<dbReference type="PANTHER" id="PTHR44591:SF21">
    <property type="entry name" value="TWO-COMPONENT RESPONSE REGULATOR"/>
    <property type="match status" value="1"/>
</dbReference>
<evidence type="ECO:0000256" key="2">
    <source>
        <dbReference type="ARBA" id="ARBA00023012"/>
    </source>
</evidence>
<feature type="modified residue" description="4-aspartylphosphate" evidence="3">
    <location>
        <position position="60"/>
    </location>
</feature>
<dbReference type="Pfam" id="PF01627">
    <property type="entry name" value="Hpt"/>
    <property type="match status" value="1"/>
</dbReference>
<dbReference type="SMART" id="SM00448">
    <property type="entry name" value="REC"/>
    <property type="match status" value="1"/>
</dbReference>